<reference evidence="1 2" key="1">
    <citation type="submission" date="2023-07" db="EMBL/GenBank/DDBJ databases">
        <title>Sorghum-associated microbial communities from plants grown in Nebraska, USA.</title>
        <authorList>
            <person name="Schachtman D."/>
        </authorList>
    </citation>
    <scope>NUCLEOTIDE SEQUENCE [LARGE SCALE GENOMIC DNA]</scope>
    <source>
        <strain evidence="1 2">4129</strain>
    </source>
</reference>
<accession>A0ABU1Y9W9</accession>
<evidence type="ECO:0000313" key="1">
    <source>
        <dbReference type="EMBL" id="MDR7210999.1"/>
    </source>
</evidence>
<evidence type="ECO:0000313" key="2">
    <source>
        <dbReference type="Proteomes" id="UP001269081"/>
    </source>
</evidence>
<keyword evidence="2" id="KW-1185">Reference proteome</keyword>
<sequence>MEKIYDFKTIDELTSFLKLFEKSEISKFLENEFKNLTEYKTAKEWNKLVRICEALSIIGWENLERVDAICCKNGSNWNTELRNNKKELRFLSASWTKRKNGFVYSNPSYHFNPDVPEKQDIAWQDYPKTEFEEVNVPELSDQRNKQKVNPITFGGTYPLHSKIERDILFPQLLDLRNRFDHTLHTDLYGEGIDKISIRYLTAVSNDKTATSFLKGTYYPKTKEYKAEAFFGEEYAAASETERKKIIEKLLLQTLDDVKEKVGKHKLCYNVDLLITEVKEEITKWQA</sequence>
<organism evidence="1 2">
    <name type="scientific">Flavobacterium piscis</name>
    <dbReference type="NCBI Taxonomy" id="1114874"/>
    <lineage>
        <taxon>Bacteria</taxon>
        <taxon>Pseudomonadati</taxon>
        <taxon>Bacteroidota</taxon>
        <taxon>Flavobacteriia</taxon>
        <taxon>Flavobacteriales</taxon>
        <taxon>Flavobacteriaceae</taxon>
        <taxon>Flavobacterium</taxon>
    </lineage>
</organism>
<proteinExistence type="predicted"/>
<dbReference type="EMBL" id="JAVDWQ010000009">
    <property type="protein sequence ID" value="MDR7210999.1"/>
    <property type="molecule type" value="Genomic_DNA"/>
</dbReference>
<dbReference type="Proteomes" id="UP001269081">
    <property type="component" value="Unassembled WGS sequence"/>
</dbReference>
<comment type="caution">
    <text evidence="1">The sequence shown here is derived from an EMBL/GenBank/DDBJ whole genome shotgun (WGS) entry which is preliminary data.</text>
</comment>
<gene>
    <name evidence="1" type="ORF">J2W48_002950</name>
</gene>
<protein>
    <submittedName>
        <fullName evidence="1">Uncharacterized protein</fullName>
    </submittedName>
</protein>
<dbReference type="RefSeq" id="WP_310282342.1">
    <property type="nucleotide sequence ID" value="NZ_JAVDWQ010000009.1"/>
</dbReference>
<name>A0ABU1Y9W9_9FLAO</name>